<evidence type="ECO:0000313" key="2">
    <source>
        <dbReference type="Proteomes" id="UP000662200"/>
    </source>
</evidence>
<proteinExistence type="predicted"/>
<dbReference type="RefSeq" id="WP_189114519.1">
    <property type="nucleotide sequence ID" value="NZ_BMQC01000008.1"/>
</dbReference>
<protein>
    <submittedName>
        <fullName evidence="1">Uncharacterized protein</fullName>
    </submittedName>
</protein>
<accession>A0A8J3BV11</accession>
<sequence>MKLQNRLTARTGEIGHNLHDRMRSGYSPYDVGAAARDMAALWESSLKKAQPQWSSMHLKGIVEELRKLGWTARAVDALDSLRDVANEAKHDPSVTANATDVLNWIETLGGAVADLPKLVPGLQAVDIEQRQRYMICAVYDFFTQGETQFTFLSATPEDTWQTAIEIESFQVESSVEKAIRAKLESLQGWTYSPSDFENFENSLRESDEELFKIATFVAPYSEVMAIVAPHQHDLPLLNGLHRDDTSSNLVATMVWIQVGAWNSAQFEPDADQLVATCVEQGLSSRAPAETIRDVAIGICRLFAKIPADIPRLEVDRISKSGLSQALARTHLAADAGLGVVVSANGVVFIVGS</sequence>
<reference evidence="1" key="1">
    <citation type="journal article" date="2014" name="Int. J. Syst. Evol. Microbiol.">
        <title>Complete genome sequence of Corynebacterium casei LMG S-19264T (=DSM 44701T), isolated from a smear-ripened cheese.</title>
        <authorList>
            <consortium name="US DOE Joint Genome Institute (JGI-PGF)"/>
            <person name="Walter F."/>
            <person name="Albersmeier A."/>
            <person name="Kalinowski J."/>
            <person name="Ruckert C."/>
        </authorList>
    </citation>
    <scope>NUCLEOTIDE SEQUENCE</scope>
    <source>
        <strain evidence="1">JCM 3091</strain>
    </source>
</reference>
<gene>
    <name evidence="1" type="ORF">GCM10010124_25620</name>
</gene>
<evidence type="ECO:0000313" key="1">
    <source>
        <dbReference type="EMBL" id="GGK31721.1"/>
    </source>
</evidence>
<comment type="caution">
    <text evidence="1">The sequence shown here is derived from an EMBL/GenBank/DDBJ whole genome shotgun (WGS) entry which is preliminary data.</text>
</comment>
<dbReference type="AlphaFoldDB" id="A0A8J3BV11"/>
<organism evidence="1 2">
    <name type="scientific">Pilimelia terevasa</name>
    <dbReference type="NCBI Taxonomy" id="53372"/>
    <lineage>
        <taxon>Bacteria</taxon>
        <taxon>Bacillati</taxon>
        <taxon>Actinomycetota</taxon>
        <taxon>Actinomycetes</taxon>
        <taxon>Micromonosporales</taxon>
        <taxon>Micromonosporaceae</taxon>
        <taxon>Pilimelia</taxon>
    </lineage>
</organism>
<dbReference type="Proteomes" id="UP000662200">
    <property type="component" value="Unassembled WGS sequence"/>
</dbReference>
<name>A0A8J3BV11_9ACTN</name>
<reference evidence="1" key="2">
    <citation type="submission" date="2020-09" db="EMBL/GenBank/DDBJ databases">
        <authorList>
            <person name="Sun Q."/>
            <person name="Ohkuma M."/>
        </authorList>
    </citation>
    <scope>NUCLEOTIDE SEQUENCE</scope>
    <source>
        <strain evidence="1">JCM 3091</strain>
    </source>
</reference>
<dbReference type="EMBL" id="BMQC01000008">
    <property type="protein sequence ID" value="GGK31721.1"/>
    <property type="molecule type" value="Genomic_DNA"/>
</dbReference>
<keyword evidence="2" id="KW-1185">Reference proteome</keyword>